<proteinExistence type="predicted"/>
<evidence type="ECO:0000313" key="2">
    <source>
        <dbReference type="Proteomes" id="UP001286313"/>
    </source>
</evidence>
<accession>A0AAE1FJV4</accession>
<dbReference type="EMBL" id="JAWQEG010001950">
    <property type="protein sequence ID" value="KAK3875577.1"/>
    <property type="molecule type" value="Genomic_DNA"/>
</dbReference>
<protein>
    <submittedName>
        <fullName evidence="1">Uncharacterized protein</fullName>
    </submittedName>
</protein>
<keyword evidence="2" id="KW-1185">Reference proteome</keyword>
<evidence type="ECO:0000313" key="1">
    <source>
        <dbReference type="EMBL" id="KAK3875577.1"/>
    </source>
</evidence>
<comment type="caution">
    <text evidence="1">The sequence shown here is derived from an EMBL/GenBank/DDBJ whole genome shotgun (WGS) entry which is preliminary data.</text>
</comment>
<reference evidence="1" key="1">
    <citation type="submission" date="2023-10" db="EMBL/GenBank/DDBJ databases">
        <title>Genome assemblies of two species of porcelain crab, Petrolisthes cinctipes and Petrolisthes manimaculis (Anomura: Porcellanidae).</title>
        <authorList>
            <person name="Angst P."/>
        </authorList>
    </citation>
    <scope>NUCLEOTIDE SEQUENCE</scope>
    <source>
        <strain evidence="1">PB745_01</strain>
        <tissue evidence="1">Gill</tissue>
    </source>
</reference>
<dbReference type="AlphaFoldDB" id="A0AAE1FJV4"/>
<name>A0AAE1FJV4_PETCI</name>
<dbReference type="Proteomes" id="UP001286313">
    <property type="component" value="Unassembled WGS sequence"/>
</dbReference>
<organism evidence="1 2">
    <name type="scientific">Petrolisthes cinctipes</name>
    <name type="common">Flat porcelain crab</name>
    <dbReference type="NCBI Taxonomy" id="88211"/>
    <lineage>
        <taxon>Eukaryota</taxon>
        <taxon>Metazoa</taxon>
        <taxon>Ecdysozoa</taxon>
        <taxon>Arthropoda</taxon>
        <taxon>Crustacea</taxon>
        <taxon>Multicrustacea</taxon>
        <taxon>Malacostraca</taxon>
        <taxon>Eumalacostraca</taxon>
        <taxon>Eucarida</taxon>
        <taxon>Decapoda</taxon>
        <taxon>Pleocyemata</taxon>
        <taxon>Anomura</taxon>
        <taxon>Galatheoidea</taxon>
        <taxon>Porcellanidae</taxon>
        <taxon>Petrolisthes</taxon>
    </lineage>
</organism>
<sequence>MDCTGSICIRPGNIDLIGILDSFLGLGINSDDLVRVADHTSFEKMKAREATISILRFQTRGSFSTAGKLVDGPTIPRQIWMLKLTPGLHTTHVTSRTFISNLLLISEAIKCKTMVVLYTRTHKVYR</sequence>
<gene>
    <name evidence="1" type="ORF">Pcinc_019569</name>
</gene>